<keyword evidence="5" id="KW-1185">Reference proteome</keyword>
<evidence type="ECO:0000313" key="5">
    <source>
        <dbReference type="Proteomes" id="UP001164929"/>
    </source>
</evidence>
<dbReference type="AlphaFoldDB" id="A0AAD6Q9Y5"/>
<evidence type="ECO:0000256" key="1">
    <source>
        <dbReference type="ARBA" id="ARBA00009995"/>
    </source>
</evidence>
<evidence type="ECO:0000313" key="4">
    <source>
        <dbReference type="EMBL" id="KAJ6982328.1"/>
    </source>
</evidence>
<accession>A0AAD6Q9Y5</accession>
<dbReference type="Pfam" id="PF00201">
    <property type="entry name" value="UDPGT"/>
    <property type="match status" value="1"/>
</dbReference>
<dbReference type="InterPro" id="IPR002213">
    <property type="entry name" value="UDP_glucos_trans"/>
</dbReference>
<dbReference type="PANTHER" id="PTHR48047:SF28">
    <property type="entry name" value="F11M15.8 PROTEIN"/>
    <property type="match status" value="1"/>
</dbReference>
<proteinExistence type="inferred from homology"/>
<dbReference type="GO" id="GO:0035251">
    <property type="term" value="F:UDP-glucosyltransferase activity"/>
    <property type="evidence" value="ECO:0007669"/>
    <property type="project" value="TreeGrafter"/>
</dbReference>
<evidence type="ECO:0000256" key="3">
    <source>
        <dbReference type="ARBA" id="ARBA00022679"/>
    </source>
</evidence>
<dbReference type="FunFam" id="3.40.50.2000:FF:000064">
    <property type="entry name" value="Glycosyltransferase"/>
    <property type="match status" value="1"/>
</dbReference>
<dbReference type="PANTHER" id="PTHR48047">
    <property type="entry name" value="GLYCOSYLTRANSFERASE"/>
    <property type="match status" value="1"/>
</dbReference>
<comment type="caution">
    <text evidence="4">The sequence shown here is derived from an EMBL/GenBank/DDBJ whole genome shotgun (WGS) entry which is preliminary data.</text>
</comment>
<evidence type="ECO:0000256" key="2">
    <source>
        <dbReference type="ARBA" id="ARBA00022676"/>
    </source>
</evidence>
<keyword evidence="2" id="KW-0328">Glycosyltransferase</keyword>
<sequence>MTTTTTTKQPPHVLVFPYPAQGHTLPLLDLTHQLSLHNLTITILTTPKNLPTVSPLLSTHPQIHTLVLPFPSHPLIPAGVENAKDLGNSGNLPIIAASTKLFDPITLWFKSQTNPPVAIISDFFLGWTQHLAQHLNIRRFAFYASGAFFAGILNYCWDNLESVKGLDVVDFADLPRTPSFKEEHLPSLFRRYRESDPDCQLVKDSLVANKLSYGFIFNSFKSLEGGYLGFLKREFGHERIYAVGPVNLLGPERTDRGNPVTGSSANVFKWLDGCPDGSVLYVCFGSQKLLNKKQMEALADGLEKSMVRFIWVVKTGTAQQVEDGYGVVPDGFDERLAGRGLVIRGWTPQVKILSHRAVGWFLSHCGWNSVLEGIVAGAMILAWPMEADQFIDARLLVEELGVGVGACDGTATVPDSEELAKVIRESMSEKGAGVKMKAKELRRKALEAVKEGGSSLNDLNGLIKELPRLGSTRLAVGFWGCQDQPGLSALLPTVTCAGFLGFLPSQLLPVPFTQ</sequence>
<name>A0AAD6Q9Y5_9ROSI</name>
<dbReference type="FunFam" id="3.40.50.2000:FF:000143">
    <property type="entry name" value="UDP-glycosyltransferase 89B1"/>
    <property type="match status" value="1"/>
</dbReference>
<gene>
    <name evidence="4" type="ORF">NC653_025436</name>
</gene>
<dbReference type="Gene3D" id="3.40.50.2000">
    <property type="entry name" value="Glycogen Phosphorylase B"/>
    <property type="match status" value="2"/>
</dbReference>
<dbReference type="CDD" id="cd03784">
    <property type="entry name" value="GT1_Gtf-like"/>
    <property type="match status" value="1"/>
</dbReference>
<dbReference type="EMBL" id="JAQIZT010000010">
    <property type="protein sequence ID" value="KAJ6982328.1"/>
    <property type="molecule type" value="Genomic_DNA"/>
</dbReference>
<comment type="similarity">
    <text evidence="1">Belongs to the UDP-glycosyltransferase family.</text>
</comment>
<keyword evidence="3" id="KW-0808">Transferase</keyword>
<reference evidence="4" key="1">
    <citation type="journal article" date="2023" name="Mol. Ecol. Resour.">
        <title>Chromosome-level genome assembly of a triploid poplar Populus alba 'Berolinensis'.</title>
        <authorList>
            <person name="Chen S."/>
            <person name="Yu Y."/>
            <person name="Wang X."/>
            <person name="Wang S."/>
            <person name="Zhang T."/>
            <person name="Zhou Y."/>
            <person name="He R."/>
            <person name="Meng N."/>
            <person name="Wang Y."/>
            <person name="Liu W."/>
            <person name="Liu Z."/>
            <person name="Liu J."/>
            <person name="Guo Q."/>
            <person name="Huang H."/>
            <person name="Sederoff R.R."/>
            <person name="Wang G."/>
            <person name="Qu G."/>
            <person name="Chen S."/>
        </authorList>
    </citation>
    <scope>NUCLEOTIDE SEQUENCE</scope>
    <source>
        <strain evidence="4">SC-2020</strain>
    </source>
</reference>
<dbReference type="Proteomes" id="UP001164929">
    <property type="component" value="Chromosome 10"/>
</dbReference>
<protein>
    <submittedName>
        <fullName evidence="4">Uncharacterized protein</fullName>
    </submittedName>
</protein>
<dbReference type="SUPFAM" id="SSF53756">
    <property type="entry name" value="UDP-Glycosyltransferase/glycogen phosphorylase"/>
    <property type="match status" value="1"/>
</dbReference>
<organism evidence="4 5">
    <name type="scientific">Populus alba x Populus x berolinensis</name>
    <dbReference type="NCBI Taxonomy" id="444605"/>
    <lineage>
        <taxon>Eukaryota</taxon>
        <taxon>Viridiplantae</taxon>
        <taxon>Streptophyta</taxon>
        <taxon>Embryophyta</taxon>
        <taxon>Tracheophyta</taxon>
        <taxon>Spermatophyta</taxon>
        <taxon>Magnoliopsida</taxon>
        <taxon>eudicotyledons</taxon>
        <taxon>Gunneridae</taxon>
        <taxon>Pentapetalae</taxon>
        <taxon>rosids</taxon>
        <taxon>fabids</taxon>
        <taxon>Malpighiales</taxon>
        <taxon>Salicaceae</taxon>
        <taxon>Saliceae</taxon>
        <taxon>Populus</taxon>
    </lineage>
</organism>